<dbReference type="InterPro" id="IPR046239">
    <property type="entry name" value="DUF6272"/>
</dbReference>
<accession>A0A0A8K1P4</accession>
<evidence type="ECO:0000313" key="1">
    <source>
        <dbReference type="EMBL" id="BAQ16736.1"/>
    </source>
</evidence>
<dbReference type="RefSeq" id="WP_045365692.1">
    <property type="nucleotide sequence ID" value="NZ_AP014648.1"/>
</dbReference>
<organism evidence="1 2">
    <name type="scientific">Methyloceanibacter caenitepidi</name>
    <dbReference type="NCBI Taxonomy" id="1384459"/>
    <lineage>
        <taxon>Bacteria</taxon>
        <taxon>Pseudomonadati</taxon>
        <taxon>Pseudomonadota</taxon>
        <taxon>Alphaproteobacteria</taxon>
        <taxon>Hyphomicrobiales</taxon>
        <taxon>Hyphomicrobiaceae</taxon>
        <taxon>Methyloceanibacter</taxon>
    </lineage>
</organism>
<keyword evidence="2" id="KW-1185">Reference proteome</keyword>
<proteinExistence type="predicted"/>
<dbReference type="EMBL" id="AP014648">
    <property type="protein sequence ID" value="BAQ16736.1"/>
    <property type="molecule type" value="Genomic_DNA"/>
</dbReference>
<sequence>MLAGQLMDLRSMLHQQGVIFAYSGYVTEPVLSGVGEALKQKLTIDDADTKTLRSVFAVFVEQMQNIIRYSAEKARQELPPADEKGALMEMRYGILTIGREGGDYVVCAGNLVRKADVARLEERLEKIRNMSKNDLKILYKEQLRAEPEQGSKGAGLGLTEIARRASKPIEYDFANVDGDYVFFALRATI</sequence>
<dbReference type="AlphaFoldDB" id="A0A0A8K1P4"/>
<name>A0A0A8K1P4_9HYPH</name>
<dbReference type="HOGENOM" id="CLU_117549_1_0_5"/>
<dbReference type="OrthoDB" id="5365713at2"/>
<gene>
    <name evidence="1" type="ORF">GL4_1278</name>
</gene>
<evidence type="ECO:0000313" key="2">
    <source>
        <dbReference type="Proteomes" id="UP000031643"/>
    </source>
</evidence>
<reference evidence="1 2" key="1">
    <citation type="submission" date="2014-09" db="EMBL/GenBank/DDBJ databases">
        <title>Genome sequencing of Methyloceanibacter caenitepidi Gela4.</title>
        <authorList>
            <person name="Takeuchi M."/>
            <person name="Susumu S."/>
            <person name="Kamagata Y."/>
            <person name="Oshima K."/>
            <person name="Hattori M."/>
            <person name="Iwasaki W."/>
        </authorList>
    </citation>
    <scope>NUCLEOTIDE SEQUENCE [LARGE SCALE GENOMIC DNA]</scope>
    <source>
        <strain evidence="1 2">Gela4</strain>
    </source>
</reference>
<dbReference type="Pfam" id="PF19788">
    <property type="entry name" value="DUF6272"/>
    <property type="match status" value="1"/>
</dbReference>
<dbReference type="STRING" id="1384459.GL4_1278"/>
<protein>
    <submittedName>
        <fullName evidence="1">Uncharacterized protein</fullName>
    </submittedName>
</protein>
<dbReference type="KEGG" id="mcg:GL4_1278"/>
<dbReference type="Proteomes" id="UP000031643">
    <property type="component" value="Chromosome"/>
</dbReference>
<dbReference type="NCBIfam" id="NF038262">
    <property type="entry name" value="SiaB_fam_kinase"/>
    <property type="match status" value="1"/>
</dbReference>